<dbReference type="OrthoDB" id="9939987at2"/>
<gene>
    <name evidence="1" type="ORF">FP026_24010</name>
</gene>
<comment type="caution">
    <text evidence="1">The sequence shown here is derived from an EMBL/GenBank/DDBJ whole genome shotgun (WGS) entry which is preliminary data.</text>
</comment>
<sequence length="76" mass="8312">MEGIGQGWENRLIGRFDLCERANWATTAADTLRLGSYGDGIGDGRLIRARFIGAVIKVPSGPLPFNKQEACQFSQN</sequence>
<organism evidence="1 2">
    <name type="scientific">Rhizobium tropici</name>
    <dbReference type="NCBI Taxonomy" id="398"/>
    <lineage>
        <taxon>Bacteria</taxon>
        <taxon>Pseudomonadati</taxon>
        <taxon>Pseudomonadota</taxon>
        <taxon>Alphaproteobacteria</taxon>
        <taxon>Hyphomicrobiales</taxon>
        <taxon>Rhizobiaceae</taxon>
        <taxon>Rhizobium/Agrobacterium group</taxon>
        <taxon>Rhizobium</taxon>
    </lineage>
</organism>
<dbReference type="AlphaFoldDB" id="A0A5B0VU96"/>
<accession>A0A5B0VU96</accession>
<dbReference type="Proteomes" id="UP000323608">
    <property type="component" value="Unassembled WGS sequence"/>
</dbReference>
<evidence type="ECO:0000313" key="2">
    <source>
        <dbReference type="Proteomes" id="UP000323608"/>
    </source>
</evidence>
<dbReference type="RefSeq" id="WP_149637085.1">
    <property type="nucleotide sequence ID" value="NZ_VNIP01000011.1"/>
</dbReference>
<proteinExistence type="predicted"/>
<reference evidence="1 2" key="1">
    <citation type="submission" date="2019-07" db="EMBL/GenBank/DDBJ databases">
        <title>The Draft Genome Sequence of Rhizobium tropici SARCC-755 Associated with Superior Nodulation on Pigeonpea (Cajanus cajan (L.) Millsp.).</title>
        <authorList>
            <person name="Bopape F.L."/>
            <person name="Hassen A.I."/>
            <person name="Swanevelder Z.H."/>
            <person name="Gwata E.T."/>
        </authorList>
    </citation>
    <scope>NUCLEOTIDE SEQUENCE [LARGE SCALE GENOMIC DNA]</scope>
    <source>
        <strain evidence="1 2">SARCC-755</strain>
    </source>
</reference>
<dbReference type="EMBL" id="VNIP01000011">
    <property type="protein sequence ID" value="KAA1178262.1"/>
    <property type="molecule type" value="Genomic_DNA"/>
</dbReference>
<name>A0A5B0VU96_RHITR</name>
<evidence type="ECO:0000313" key="1">
    <source>
        <dbReference type="EMBL" id="KAA1178262.1"/>
    </source>
</evidence>
<protein>
    <submittedName>
        <fullName evidence="1">Uncharacterized protein</fullName>
    </submittedName>
</protein>